<proteinExistence type="predicted"/>
<evidence type="ECO:0000256" key="1">
    <source>
        <dbReference type="SAM" id="MobiDB-lite"/>
    </source>
</evidence>
<dbReference type="AlphaFoldDB" id="A0AAV7W1Q2"/>
<comment type="caution">
    <text evidence="2">The sequence shown here is derived from an EMBL/GenBank/DDBJ whole genome shotgun (WGS) entry which is preliminary data.</text>
</comment>
<evidence type="ECO:0000313" key="3">
    <source>
        <dbReference type="Proteomes" id="UP001066276"/>
    </source>
</evidence>
<reference evidence="2" key="1">
    <citation type="journal article" date="2022" name="bioRxiv">
        <title>Sequencing and chromosome-scale assembly of the giantPleurodeles waltlgenome.</title>
        <authorList>
            <person name="Brown T."/>
            <person name="Elewa A."/>
            <person name="Iarovenko S."/>
            <person name="Subramanian E."/>
            <person name="Araus A.J."/>
            <person name="Petzold A."/>
            <person name="Susuki M."/>
            <person name="Suzuki K.-i.T."/>
            <person name="Hayashi T."/>
            <person name="Toyoda A."/>
            <person name="Oliveira C."/>
            <person name="Osipova E."/>
            <person name="Leigh N.D."/>
            <person name="Simon A."/>
            <person name="Yun M.H."/>
        </authorList>
    </citation>
    <scope>NUCLEOTIDE SEQUENCE</scope>
    <source>
        <strain evidence="2">20211129_DDA</strain>
        <tissue evidence="2">Liver</tissue>
    </source>
</reference>
<sequence>MVTSCGTVLLCRGRNHYVLGTQLRRSALAPSVCFPPPPQRQGWKGKPLPFHPDPPHPPVTSARERALFVTEPPPPPWKLSFQRDQKRNALHFSSDHVGEAERGFKGKDMYFLPFEVSLCVLAAGLKAIRLSKRPLDTRDI</sequence>
<dbReference type="EMBL" id="JANPWB010000002">
    <property type="protein sequence ID" value="KAJ1206094.1"/>
    <property type="molecule type" value="Genomic_DNA"/>
</dbReference>
<name>A0AAV7W1Q2_PLEWA</name>
<dbReference type="Proteomes" id="UP001066276">
    <property type="component" value="Chromosome 1_2"/>
</dbReference>
<keyword evidence="3" id="KW-1185">Reference proteome</keyword>
<accession>A0AAV7W1Q2</accession>
<feature type="region of interest" description="Disordered" evidence="1">
    <location>
        <begin position="38"/>
        <end position="60"/>
    </location>
</feature>
<evidence type="ECO:0000313" key="2">
    <source>
        <dbReference type="EMBL" id="KAJ1206094.1"/>
    </source>
</evidence>
<protein>
    <submittedName>
        <fullName evidence="2">Uncharacterized protein</fullName>
    </submittedName>
</protein>
<feature type="compositionally biased region" description="Pro residues" evidence="1">
    <location>
        <begin position="49"/>
        <end position="58"/>
    </location>
</feature>
<gene>
    <name evidence="2" type="ORF">NDU88_001504</name>
</gene>
<organism evidence="2 3">
    <name type="scientific">Pleurodeles waltl</name>
    <name type="common">Iberian ribbed newt</name>
    <dbReference type="NCBI Taxonomy" id="8319"/>
    <lineage>
        <taxon>Eukaryota</taxon>
        <taxon>Metazoa</taxon>
        <taxon>Chordata</taxon>
        <taxon>Craniata</taxon>
        <taxon>Vertebrata</taxon>
        <taxon>Euteleostomi</taxon>
        <taxon>Amphibia</taxon>
        <taxon>Batrachia</taxon>
        <taxon>Caudata</taxon>
        <taxon>Salamandroidea</taxon>
        <taxon>Salamandridae</taxon>
        <taxon>Pleurodelinae</taxon>
        <taxon>Pleurodeles</taxon>
    </lineage>
</organism>